<dbReference type="InterPro" id="IPR050807">
    <property type="entry name" value="TransReg_Diox_bact_type"/>
</dbReference>
<evidence type="ECO:0000313" key="3">
    <source>
        <dbReference type="EMBL" id="MDF2097323.1"/>
    </source>
</evidence>
<dbReference type="SUPFAM" id="SSF47413">
    <property type="entry name" value="lambda repressor-like DNA-binding domains"/>
    <property type="match status" value="1"/>
</dbReference>
<evidence type="ECO:0000256" key="1">
    <source>
        <dbReference type="ARBA" id="ARBA00023125"/>
    </source>
</evidence>
<organism evidence="3 4">
    <name type="scientific">Aquibaculum arenosum</name>
    <dbReference type="NCBI Taxonomy" id="3032591"/>
    <lineage>
        <taxon>Bacteria</taxon>
        <taxon>Pseudomonadati</taxon>
        <taxon>Pseudomonadota</taxon>
        <taxon>Alphaproteobacteria</taxon>
        <taxon>Rhodospirillales</taxon>
        <taxon>Rhodovibrionaceae</taxon>
        <taxon>Aquibaculum</taxon>
    </lineage>
</organism>
<comment type="caution">
    <text evidence="3">The sequence shown here is derived from an EMBL/GenBank/DDBJ whole genome shotgun (WGS) entry which is preliminary data.</text>
</comment>
<dbReference type="InterPro" id="IPR001387">
    <property type="entry name" value="Cro/C1-type_HTH"/>
</dbReference>
<keyword evidence="4" id="KW-1185">Reference proteome</keyword>
<dbReference type="RefSeq" id="WP_275824105.1">
    <property type="nucleotide sequence ID" value="NZ_JARHUD010000011.1"/>
</dbReference>
<sequence>MQKIRTPQGETLVVLPLAEYEELIAAAEDRMDIAMARQVEADLAAGREEQVPATVVDRLLAGEAPLRVWRQHRGMSARALAQAAGISPGYLSEIESGRKEGSLSVMKRLAEALNLELDDLI</sequence>
<protein>
    <submittedName>
        <fullName evidence="3">Helix-turn-helix transcriptional regulator</fullName>
    </submittedName>
</protein>
<dbReference type="Gene3D" id="1.10.260.40">
    <property type="entry name" value="lambda repressor-like DNA-binding domains"/>
    <property type="match status" value="1"/>
</dbReference>
<evidence type="ECO:0000313" key="4">
    <source>
        <dbReference type="Proteomes" id="UP001215503"/>
    </source>
</evidence>
<reference evidence="3 4" key="1">
    <citation type="submission" date="2023-03" db="EMBL/GenBank/DDBJ databases">
        <title>Fodinicurvata sp. CAU 1616 isolated from sea sendiment.</title>
        <authorList>
            <person name="Kim W."/>
        </authorList>
    </citation>
    <scope>NUCLEOTIDE SEQUENCE [LARGE SCALE GENOMIC DNA]</scope>
    <source>
        <strain evidence="3 4">CAU 1616</strain>
    </source>
</reference>
<name>A0ABT5YR85_9PROT</name>
<dbReference type="CDD" id="cd00093">
    <property type="entry name" value="HTH_XRE"/>
    <property type="match status" value="1"/>
</dbReference>
<evidence type="ECO:0000259" key="2">
    <source>
        <dbReference type="PROSITE" id="PS50943"/>
    </source>
</evidence>
<feature type="domain" description="HTH cro/C1-type" evidence="2">
    <location>
        <begin position="66"/>
        <end position="120"/>
    </location>
</feature>
<dbReference type="Pfam" id="PF01381">
    <property type="entry name" value="HTH_3"/>
    <property type="match status" value="1"/>
</dbReference>
<accession>A0ABT5YR85</accession>
<dbReference type="PANTHER" id="PTHR46797:SF1">
    <property type="entry name" value="METHYLPHOSPHONATE SYNTHASE"/>
    <property type="match status" value="1"/>
</dbReference>
<dbReference type="PANTHER" id="PTHR46797">
    <property type="entry name" value="HTH-TYPE TRANSCRIPTIONAL REGULATOR"/>
    <property type="match status" value="1"/>
</dbReference>
<gene>
    <name evidence="3" type="ORF">P2G67_15185</name>
</gene>
<dbReference type="InterPro" id="IPR010982">
    <property type="entry name" value="Lambda_DNA-bd_dom_sf"/>
</dbReference>
<keyword evidence="1" id="KW-0238">DNA-binding</keyword>
<dbReference type="Proteomes" id="UP001215503">
    <property type="component" value="Unassembled WGS sequence"/>
</dbReference>
<dbReference type="EMBL" id="JARHUD010000011">
    <property type="protein sequence ID" value="MDF2097323.1"/>
    <property type="molecule type" value="Genomic_DNA"/>
</dbReference>
<proteinExistence type="predicted"/>
<dbReference type="SMART" id="SM00530">
    <property type="entry name" value="HTH_XRE"/>
    <property type="match status" value="1"/>
</dbReference>
<dbReference type="PROSITE" id="PS50943">
    <property type="entry name" value="HTH_CROC1"/>
    <property type="match status" value="1"/>
</dbReference>